<reference evidence="6 7" key="1">
    <citation type="submission" date="2018-02" db="EMBL/GenBank/DDBJ databases">
        <title>Novel Leptospira species isolated from soil and water in Japan.</title>
        <authorList>
            <person name="Nakao R."/>
            <person name="Masuzawa T."/>
        </authorList>
    </citation>
    <scope>NUCLEOTIDE SEQUENCE [LARGE SCALE GENOMIC DNA]</scope>
    <source>
        <strain evidence="6 7">YH101</strain>
    </source>
</reference>
<dbReference type="PRINTS" id="PR01021">
    <property type="entry name" value="OMPADOMAIN"/>
</dbReference>
<evidence type="ECO:0000313" key="6">
    <source>
        <dbReference type="EMBL" id="GBF51624.1"/>
    </source>
</evidence>
<dbReference type="EMBL" id="BFBB01000008">
    <property type="protein sequence ID" value="GBF51624.1"/>
    <property type="molecule type" value="Genomic_DNA"/>
</dbReference>
<feature type="domain" description="OmpA-like" evidence="5">
    <location>
        <begin position="330"/>
        <end position="447"/>
    </location>
</feature>
<dbReference type="InterPro" id="IPR006665">
    <property type="entry name" value="OmpA-like"/>
</dbReference>
<protein>
    <submittedName>
        <fullName evidence="6">OmpA family protein</fullName>
    </submittedName>
</protein>
<comment type="caution">
    <text evidence="6">The sequence shown here is derived from an EMBL/GenBank/DDBJ whole genome shotgun (WGS) entry which is preliminary data.</text>
</comment>
<evidence type="ECO:0000259" key="5">
    <source>
        <dbReference type="PROSITE" id="PS51123"/>
    </source>
</evidence>
<evidence type="ECO:0000256" key="3">
    <source>
        <dbReference type="ARBA" id="ARBA00023237"/>
    </source>
</evidence>
<keyword evidence="7" id="KW-1185">Reference proteome</keyword>
<dbReference type="RefSeq" id="WP_244594453.1">
    <property type="nucleotide sequence ID" value="NZ_BFBB01000008.1"/>
</dbReference>
<dbReference type="AlphaFoldDB" id="A0A2P2E457"/>
<keyword evidence="2 4" id="KW-0472">Membrane</keyword>
<dbReference type="InterPro" id="IPR036737">
    <property type="entry name" value="OmpA-like_sf"/>
</dbReference>
<evidence type="ECO:0000256" key="1">
    <source>
        <dbReference type="ARBA" id="ARBA00004442"/>
    </source>
</evidence>
<gene>
    <name evidence="6" type="ORF">LPTSP4_31620</name>
</gene>
<dbReference type="Pfam" id="PF00691">
    <property type="entry name" value="OmpA"/>
    <property type="match status" value="1"/>
</dbReference>
<dbReference type="GO" id="GO:0009279">
    <property type="term" value="C:cell outer membrane"/>
    <property type="evidence" value="ECO:0007669"/>
    <property type="project" value="UniProtKB-SubCell"/>
</dbReference>
<organism evidence="6 7">
    <name type="scientific">Leptospira ryugenii</name>
    <dbReference type="NCBI Taxonomy" id="1917863"/>
    <lineage>
        <taxon>Bacteria</taxon>
        <taxon>Pseudomonadati</taxon>
        <taxon>Spirochaetota</taxon>
        <taxon>Spirochaetia</taxon>
        <taxon>Leptospirales</taxon>
        <taxon>Leptospiraceae</taxon>
        <taxon>Leptospira</taxon>
    </lineage>
</organism>
<dbReference type="Gene3D" id="3.30.1330.60">
    <property type="entry name" value="OmpA-like domain"/>
    <property type="match status" value="1"/>
</dbReference>
<dbReference type="Proteomes" id="UP000245133">
    <property type="component" value="Unassembled WGS sequence"/>
</dbReference>
<dbReference type="PANTHER" id="PTHR30329:SF21">
    <property type="entry name" value="LIPOPROTEIN YIAD-RELATED"/>
    <property type="match status" value="1"/>
</dbReference>
<dbReference type="InterPro" id="IPR006664">
    <property type="entry name" value="OMP_bac"/>
</dbReference>
<sequence>MLPIGMPCSKRDVNLKKKPVHFLTNYYLFGFYPDDEKVKRFLFFSLLLSFSCLFASDSPSFLFRWKWNEGQVLELNEYHDVIFRMGNRSIAREDRNRVLLKTLRCDNNACDVFSFFDTYIRYGKTEGPFQKDKAFESKFTIFRNGKYVVPDEYIMPNLRSFPTFPDAPIQTGDSWKLPAEESFDFNGERIKVKVEPEYMLLGRSRWQFQNNSGNAEKITYTYPIFYDAREERKTRGQAPVKIFGFARGSVFFNVEKGLPEYKEVKLSYTFILADGTIQEANYDIKGIYQYRKSLNPLEKEKVTADVLKDLIVSGDTPGKDKETPVTVRQTEEGVTFSLDSILFDFNESKLKEEAEEAVKKIASILKKYPDREIRVSGHTDNIGKKEYNERLSEERAKSVLKELVQKHGMDESKISFKGYADTQPIVSNDSEENRAKNRRVDITIILD</sequence>
<dbReference type="PROSITE" id="PS51123">
    <property type="entry name" value="OMPA_2"/>
    <property type="match status" value="1"/>
</dbReference>
<dbReference type="SUPFAM" id="SSF103088">
    <property type="entry name" value="OmpA-like"/>
    <property type="match status" value="1"/>
</dbReference>
<keyword evidence="3" id="KW-0998">Cell outer membrane</keyword>
<accession>A0A2P2E457</accession>
<name>A0A2P2E457_9LEPT</name>
<dbReference type="CDD" id="cd07185">
    <property type="entry name" value="OmpA_C-like"/>
    <property type="match status" value="1"/>
</dbReference>
<evidence type="ECO:0000256" key="4">
    <source>
        <dbReference type="PROSITE-ProRule" id="PRU00473"/>
    </source>
</evidence>
<dbReference type="InterPro" id="IPR050330">
    <property type="entry name" value="Bact_OuterMem_StrucFunc"/>
</dbReference>
<comment type="subcellular location">
    <subcellularLocation>
        <location evidence="1">Cell outer membrane</location>
    </subcellularLocation>
</comment>
<evidence type="ECO:0000313" key="7">
    <source>
        <dbReference type="Proteomes" id="UP000245133"/>
    </source>
</evidence>
<evidence type="ECO:0000256" key="2">
    <source>
        <dbReference type="ARBA" id="ARBA00023136"/>
    </source>
</evidence>
<dbReference type="PANTHER" id="PTHR30329">
    <property type="entry name" value="STATOR ELEMENT OF FLAGELLAR MOTOR COMPLEX"/>
    <property type="match status" value="1"/>
</dbReference>
<proteinExistence type="predicted"/>